<feature type="signal peptide" evidence="3">
    <location>
        <begin position="1"/>
        <end position="18"/>
    </location>
</feature>
<protein>
    <recommendedName>
        <fullName evidence="6">Mid2 domain-containing protein</fullName>
    </recommendedName>
</protein>
<organism evidence="4 5">
    <name type="scientific">Phialocephala subalpina</name>
    <dbReference type="NCBI Taxonomy" id="576137"/>
    <lineage>
        <taxon>Eukaryota</taxon>
        <taxon>Fungi</taxon>
        <taxon>Dikarya</taxon>
        <taxon>Ascomycota</taxon>
        <taxon>Pezizomycotina</taxon>
        <taxon>Leotiomycetes</taxon>
        <taxon>Helotiales</taxon>
        <taxon>Mollisiaceae</taxon>
        <taxon>Phialocephala</taxon>
        <taxon>Phialocephala fortinii species complex</taxon>
    </lineage>
</organism>
<proteinExistence type="predicted"/>
<dbReference type="STRING" id="576137.A0A1L7WFQ7"/>
<feature type="region of interest" description="Disordered" evidence="1">
    <location>
        <begin position="255"/>
        <end position="284"/>
    </location>
</feature>
<accession>A0A1L7WFQ7</accession>
<evidence type="ECO:0000256" key="1">
    <source>
        <dbReference type="SAM" id="MobiDB-lite"/>
    </source>
</evidence>
<evidence type="ECO:0000256" key="3">
    <source>
        <dbReference type="SAM" id="SignalP"/>
    </source>
</evidence>
<dbReference type="OrthoDB" id="5431075at2759"/>
<feature type="transmembrane region" description="Helical" evidence="2">
    <location>
        <begin position="196"/>
        <end position="218"/>
    </location>
</feature>
<keyword evidence="3" id="KW-0732">Signal</keyword>
<feature type="compositionally biased region" description="Basic and acidic residues" evidence="1">
    <location>
        <begin position="275"/>
        <end position="284"/>
    </location>
</feature>
<feature type="region of interest" description="Disordered" evidence="1">
    <location>
        <begin position="151"/>
        <end position="192"/>
    </location>
</feature>
<keyword evidence="2" id="KW-0812">Transmembrane</keyword>
<sequence length="284" mass="29198">MLQRFLFTQLMLFEVSLATVAQTCVWKDGSIATGFLPCTTNSTATSGNCCLNGETCLSSGLCYGNIGLVYRGACINTWGGECVTYCDDIASEWANLLPCPFANTGSSDGPQSFWCGADGTSACVASNESHFITVNPSAATRILTATSSASVATSTGGTTTSGASGGATLGAATTSGGSKETTSAAASSGSSSNGTAIGLGVGLGVLALAAVAAGFWALRSYRRQKAQLEELHAHAMQQGKQGAFVDYQPKPEINTYGGPVYREMDSRPPFPTELEGNRAELGER</sequence>
<keyword evidence="2" id="KW-1133">Transmembrane helix</keyword>
<evidence type="ECO:0000256" key="2">
    <source>
        <dbReference type="SAM" id="Phobius"/>
    </source>
</evidence>
<gene>
    <name evidence="4" type="ORF">PAC_01483</name>
</gene>
<feature type="compositionally biased region" description="Low complexity" evidence="1">
    <location>
        <begin position="151"/>
        <end position="162"/>
    </location>
</feature>
<evidence type="ECO:0000313" key="4">
    <source>
        <dbReference type="EMBL" id="CZR51606.1"/>
    </source>
</evidence>
<evidence type="ECO:0008006" key="6">
    <source>
        <dbReference type="Google" id="ProtNLM"/>
    </source>
</evidence>
<keyword evidence="5" id="KW-1185">Reference proteome</keyword>
<name>A0A1L7WFQ7_9HELO</name>
<feature type="chain" id="PRO_5012205512" description="Mid2 domain-containing protein" evidence="3">
    <location>
        <begin position="19"/>
        <end position="284"/>
    </location>
</feature>
<dbReference type="EMBL" id="FJOG01000002">
    <property type="protein sequence ID" value="CZR51606.1"/>
    <property type="molecule type" value="Genomic_DNA"/>
</dbReference>
<feature type="compositionally biased region" description="Low complexity" evidence="1">
    <location>
        <begin position="169"/>
        <end position="192"/>
    </location>
</feature>
<evidence type="ECO:0000313" key="5">
    <source>
        <dbReference type="Proteomes" id="UP000184330"/>
    </source>
</evidence>
<dbReference type="AlphaFoldDB" id="A0A1L7WFQ7"/>
<dbReference type="Proteomes" id="UP000184330">
    <property type="component" value="Unassembled WGS sequence"/>
</dbReference>
<reference evidence="4 5" key="1">
    <citation type="submission" date="2016-03" db="EMBL/GenBank/DDBJ databases">
        <authorList>
            <person name="Ploux O."/>
        </authorList>
    </citation>
    <scope>NUCLEOTIDE SEQUENCE [LARGE SCALE GENOMIC DNA]</scope>
    <source>
        <strain evidence="4 5">UAMH 11012</strain>
    </source>
</reference>
<keyword evidence="2" id="KW-0472">Membrane</keyword>